<feature type="compositionally biased region" description="Low complexity" evidence="1">
    <location>
        <begin position="354"/>
        <end position="365"/>
    </location>
</feature>
<organism evidence="3 5">
    <name type="scientific">Puccinia graminis f. sp. tritici</name>
    <dbReference type="NCBI Taxonomy" id="56615"/>
    <lineage>
        <taxon>Eukaryota</taxon>
        <taxon>Fungi</taxon>
        <taxon>Dikarya</taxon>
        <taxon>Basidiomycota</taxon>
        <taxon>Pucciniomycotina</taxon>
        <taxon>Pucciniomycetes</taxon>
        <taxon>Pucciniales</taxon>
        <taxon>Pucciniaceae</taxon>
        <taxon>Puccinia</taxon>
    </lineage>
</organism>
<dbReference type="PANTHER" id="PTHR45023">
    <property type="match status" value="1"/>
</dbReference>
<feature type="compositionally biased region" description="Low complexity" evidence="1">
    <location>
        <begin position="13"/>
        <end position="30"/>
    </location>
</feature>
<proteinExistence type="predicted"/>
<feature type="domain" description="No apical meristem-associated C-terminal" evidence="2">
    <location>
        <begin position="461"/>
        <end position="599"/>
    </location>
</feature>
<dbReference type="PANTHER" id="PTHR45023:SF4">
    <property type="entry name" value="GLYCINE-RICH PROTEIN-RELATED"/>
    <property type="match status" value="1"/>
</dbReference>
<evidence type="ECO:0000256" key="1">
    <source>
        <dbReference type="SAM" id="MobiDB-lite"/>
    </source>
</evidence>
<evidence type="ECO:0000313" key="5">
    <source>
        <dbReference type="Proteomes" id="UP000324748"/>
    </source>
</evidence>
<dbReference type="InterPro" id="IPR029466">
    <property type="entry name" value="NAM-associated_C"/>
</dbReference>
<dbReference type="Pfam" id="PF14303">
    <property type="entry name" value="NAM-associated"/>
    <property type="match status" value="1"/>
</dbReference>
<protein>
    <recommendedName>
        <fullName evidence="2">No apical meristem-associated C-terminal domain-containing protein</fullName>
    </recommendedName>
</protein>
<evidence type="ECO:0000313" key="4">
    <source>
        <dbReference type="EMBL" id="KAA1121596.1"/>
    </source>
</evidence>
<feature type="compositionally biased region" description="Basic and acidic residues" evidence="1">
    <location>
        <begin position="1"/>
        <end position="10"/>
    </location>
</feature>
<feature type="compositionally biased region" description="Polar residues" evidence="1">
    <location>
        <begin position="476"/>
        <end position="500"/>
    </location>
</feature>
<feature type="region of interest" description="Disordered" evidence="1">
    <location>
        <begin position="1"/>
        <end position="46"/>
    </location>
</feature>
<feature type="compositionally biased region" description="Low complexity" evidence="1">
    <location>
        <begin position="416"/>
        <end position="425"/>
    </location>
</feature>
<dbReference type="EMBL" id="VDEP01000238">
    <property type="protein sequence ID" value="KAA1121596.1"/>
    <property type="molecule type" value="Genomic_DNA"/>
</dbReference>
<feature type="region of interest" description="Disordered" evidence="1">
    <location>
        <begin position="224"/>
        <end position="257"/>
    </location>
</feature>
<sequence length="606" mass="66515">MNTDTQKEENPATTEETSLEETLSQNTPAEQPEEENEFEASNTKKKGFHLFTPDEDKLLAEYWLCCPDNLTAEGKPHFFRCQDLSLPEIYERVVQVRTRTMKKRFDFFQRHTLHFSAIYNKLKQSSPNLAGGENPSDGALVEIAKEKYCRQTGRQFGFEPAWHVLRDHPKWMIQGIESTLPISSAEEHLAVAPPSPADHLSSSLSQTPRPDESIFAATSEDSFQAKNPAASVSPTITSYTPGPTSHLSGLKSFSNRRVPNPSVPDSLQAKNLAPLPTITSCTPGLTSHLSARPTSHISGRTCFFGQCVSNPAVPDSFQAKNLAPLPTITSCTPGLTSHQSAGPVIPNPSGPPYSTESLGTTSSLSNPINQQTDINPSHTRESSVEVISTPLSKKPRIRRSSPPQTTLVVPEPLPRSDPQSRPSRPLIERQCIPGCPPAIPADSFGENYSKDASSQTLPVFPTPSPTPLSEPSCTTDQSHTISTVSKEADQSTNIKTSGQKRTFDGLEKDASSSNAVQLELNSNVTTCLDKHNKRLGGSIVLDNPSIDGRHDLLRLQLEVRRLEAENVSDRMQVKIMEKDVSACTDEFEKEFFLVKKQKILTNLKAK</sequence>
<keyword evidence="5" id="KW-1185">Reference proteome</keyword>
<accession>A0A5B0NZN1</accession>
<evidence type="ECO:0000313" key="6">
    <source>
        <dbReference type="Proteomes" id="UP000325313"/>
    </source>
</evidence>
<evidence type="ECO:0000259" key="2">
    <source>
        <dbReference type="Pfam" id="PF14303"/>
    </source>
</evidence>
<dbReference type="EMBL" id="VSWC01000079">
    <property type="protein sequence ID" value="KAA1094701.1"/>
    <property type="molecule type" value="Genomic_DNA"/>
</dbReference>
<feature type="compositionally biased region" description="Polar residues" evidence="1">
    <location>
        <begin position="366"/>
        <end position="377"/>
    </location>
</feature>
<dbReference type="OrthoDB" id="2505239at2759"/>
<comment type="caution">
    <text evidence="3">The sequence shown here is derived from an EMBL/GenBank/DDBJ whole genome shotgun (WGS) entry which is preliminary data.</text>
</comment>
<feature type="region of interest" description="Disordered" evidence="1">
    <location>
        <begin position="189"/>
        <end position="211"/>
    </location>
</feature>
<evidence type="ECO:0000313" key="3">
    <source>
        <dbReference type="EMBL" id="KAA1094701.1"/>
    </source>
</evidence>
<dbReference type="AlphaFoldDB" id="A0A5B0NZN1"/>
<gene>
    <name evidence="3" type="ORF">PGT21_028625</name>
    <name evidence="4" type="ORF">PGTUg99_033048</name>
</gene>
<dbReference type="Proteomes" id="UP000325313">
    <property type="component" value="Unassembled WGS sequence"/>
</dbReference>
<reference evidence="5 6" key="1">
    <citation type="submission" date="2019-05" db="EMBL/GenBank/DDBJ databases">
        <title>Emergence of the Ug99 lineage of the wheat stem rust pathogen through somatic hybridization.</title>
        <authorList>
            <person name="Li F."/>
            <person name="Upadhyaya N.M."/>
            <person name="Sperschneider J."/>
            <person name="Matny O."/>
            <person name="Nguyen-Phuc H."/>
            <person name="Mago R."/>
            <person name="Raley C."/>
            <person name="Miller M.E."/>
            <person name="Silverstein K.A.T."/>
            <person name="Henningsen E."/>
            <person name="Hirsch C.D."/>
            <person name="Visser B."/>
            <person name="Pretorius Z.A."/>
            <person name="Steffenson B.J."/>
            <person name="Schwessinger B."/>
            <person name="Dodds P.N."/>
            <person name="Figueroa M."/>
        </authorList>
    </citation>
    <scope>NUCLEOTIDE SEQUENCE [LARGE SCALE GENOMIC DNA]</scope>
    <source>
        <strain evidence="3">21-0</strain>
        <strain evidence="4 6">Ug99</strain>
    </source>
</reference>
<name>A0A5B0NZN1_PUCGR</name>
<feature type="region of interest" description="Disordered" evidence="1">
    <location>
        <begin position="337"/>
        <end position="506"/>
    </location>
</feature>
<dbReference type="Proteomes" id="UP000324748">
    <property type="component" value="Unassembled WGS sequence"/>
</dbReference>